<keyword evidence="2" id="KW-1185">Reference proteome</keyword>
<evidence type="ECO:0000313" key="1">
    <source>
        <dbReference type="EMBL" id="SFD75426.1"/>
    </source>
</evidence>
<name>A0A1I1UXB4_9GAMM</name>
<reference evidence="1 2" key="1">
    <citation type="submission" date="2016-10" db="EMBL/GenBank/DDBJ databases">
        <authorList>
            <person name="de Groot N.N."/>
        </authorList>
    </citation>
    <scope>NUCLEOTIDE SEQUENCE [LARGE SCALE GENOMIC DNA]</scope>
    <source>
        <strain evidence="1 2">DSM 6059</strain>
    </source>
</reference>
<accession>A0A1I1UXB4</accession>
<gene>
    <name evidence="1" type="ORF">SAMN02745724_05361</name>
</gene>
<proteinExistence type="predicted"/>
<organism evidence="1 2">
    <name type="scientific">Pseudoalteromonas denitrificans DSM 6059</name>
    <dbReference type="NCBI Taxonomy" id="1123010"/>
    <lineage>
        <taxon>Bacteria</taxon>
        <taxon>Pseudomonadati</taxon>
        <taxon>Pseudomonadota</taxon>
        <taxon>Gammaproteobacteria</taxon>
        <taxon>Alteromonadales</taxon>
        <taxon>Pseudoalteromonadaceae</taxon>
        <taxon>Pseudoalteromonas</taxon>
    </lineage>
</organism>
<protein>
    <submittedName>
        <fullName evidence="1">Uncharacterized protein</fullName>
    </submittedName>
</protein>
<dbReference type="RefSeq" id="WP_091991877.1">
    <property type="nucleotide sequence ID" value="NZ_FOLO01000100.1"/>
</dbReference>
<dbReference type="AlphaFoldDB" id="A0A1I1UXB4"/>
<dbReference type="EMBL" id="FOLO01000100">
    <property type="protein sequence ID" value="SFD75426.1"/>
    <property type="molecule type" value="Genomic_DNA"/>
</dbReference>
<dbReference type="STRING" id="1123010.SAMN02745724_05361"/>
<dbReference type="OrthoDB" id="6678231at2"/>
<dbReference type="Proteomes" id="UP000198862">
    <property type="component" value="Unassembled WGS sequence"/>
</dbReference>
<sequence>MNIKTLVHTLHSALLRENFKTKKAHLYEFVSAYYGYGSYAAFQACNDPIKKITPREKEHSQKQSFERALNLNYEAATALKIAKSICELNYYFEKPTLENIAHYLISLDEAVYFDELEQFDDIKEVTQLHTDFINQLRVLIKQGSTDALLCALVLCVTELCNYENDSNNLAGDYWYEKRLTGEQLSPLRNSVADNFMAIQPFQELLSELTNEKEHLEFSSLNKPQSTKSFSDIFYSEHESKWTSLFQEAPHLVVKSLDYLFEKELVKHSPKFHELYTSWNILTLLNYPSKEAIAFYINSSESYFGEDESSLKTSMSNNEKWFWYYYGLQNGFDITQDKHIAINSYTGEEWDGYGPLEVGGYDGLNLPEIPYEAKLTMQKLADTIF</sequence>
<evidence type="ECO:0000313" key="2">
    <source>
        <dbReference type="Proteomes" id="UP000198862"/>
    </source>
</evidence>